<sequence length="187" mass="21538">MYELLNSNDPPFRAERVHLENAINQSHGVLAKLQDQITEARAVLNELLEEEARVQDTIKSCKIILHPIRGIAEDILREFFSASLDADREGTDSLNGKFAPLVLSQVCRDWRAIALSTCRLWSSLRLDFDLYRNDMACLYLLQTYLLRSGMHDMTLHTQQNLPLKEPSHTDTYFECPSLDRSFSVHYP</sequence>
<organism evidence="2 3">
    <name type="scientific">Armillaria gallica</name>
    <name type="common">Bulbous honey fungus</name>
    <name type="synonym">Armillaria bulbosa</name>
    <dbReference type="NCBI Taxonomy" id="47427"/>
    <lineage>
        <taxon>Eukaryota</taxon>
        <taxon>Fungi</taxon>
        <taxon>Dikarya</taxon>
        <taxon>Basidiomycota</taxon>
        <taxon>Agaricomycotina</taxon>
        <taxon>Agaricomycetes</taxon>
        <taxon>Agaricomycetidae</taxon>
        <taxon>Agaricales</taxon>
        <taxon>Marasmiineae</taxon>
        <taxon>Physalacriaceae</taxon>
        <taxon>Armillaria</taxon>
    </lineage>
</organism>
<evidence type="ECO:0000313" key="2">
    <source>
        <dbReference type="EMBL" id="PBK84408.1"/>
    </source>
</evidence>
<keyword evidence="3" id="KW-1185">Reference proteome</keyword>
<dbReference type="InParanoid" id="A0A2H3D0V8"/>
<protein>
    <submittedName>
        <fullName evidence="2">Uncharacterized protein</fullName>
    </submittedName>
</protein>
<feature type="coiled-coil region" evidence="1">
    <location>
        <begin position="30"/>
        <end position="57"/>
    </location>
</feature>
<dbReference type="EMBL" id="KZ293698">
    <property type="protein sequence ID" value="PBK84408.1"/>
    <property type="molecule type" value="Genomic_DNA"/>
</dbReference>
<evidence type="ECO:0000313" key="3">
    <source>
        <dbReference type="Proteomes" id="UP000217790"/>
    </source>
</evidence>
<accession>A0A2H3D0V8</accession>
<dbReference type="AlphaFoldDB" id="A0A2H3D0V8"/>
<evidence type="ECO:0000256" key="1">
    <source>
        <dbReference type="SAM" id="Coils"/>
    </source>
</evidence>
<gene>
    <name evidence="2" type="ORF">ARMGADRAFT_608543</name>
</gene>
<dbReference type="Proteomes" id="UP000217790">
    <property type="component" value="Unassembled WGS sequence"/>
</dbReference>
<proteinExistence type="predicted"/>
<name>A0A2H3D0V8_ARMGA</name>
<dbReference type="STRING" id="47427.A0A2H3D0V8"/>
<reference evidence="3" key="1">
    <citation type="journal article" date="2017" name="Nat. Ecol. Evol.">
        <title>Genome expansion and lineage-specific genetic innovations in the forest pathogenic fungi Armillaria.</title>
        <authorList>
            <person name="Sipos G."/>
            <person name="Prasanna A.N."/>
            <person name="Walter M.C."/>
            <person name="O'Connor E."/>
            <person name="Balint B."/>
            <person name="Krizsan K."/>
            <person name="Kiss B."/>
            <person name="Hess J."/>
            <person name="Varga T."/>
            <person name="Slot J."/>
            <person name="Riley R."/>
            <person name="Boka B."/>
            <person name="Rigling D."/>
            <person name="Barry K."/>
            <person name="Lee J."/>
            <person name="Mihaltcheva S."/>
            <person name="LaButti K."/>
            <person name="Lipzen A."/>
            <person name="Waldron R."/>
            <person name="Moloney N.M."/>
            <person name="Sperisen C."/>
            <person name="Kredics L."/>
            <person name="Vagvoelgyi C."/>
            <person name="Patrignani A."/>
            <person name="Fitzpatrick D."/>
            <person name="Nagy I."/>
            <person name="Doyle S."/>
            <person name="Anderson J.B."/>
            <person name="Grigoriev I.V."/>
            <person name="Gueldener U."/>
            <person name="Muensterkoetter M."/>
            <person name="Nagy L.G."/>
        </authorList>
    </citation>
    <scope>NUCLEOTIDE SEQUENCE [LARGE SCALE GENOMIC DNA]</scope>
    <source>
        <strain evidence="3">Ar21-2</strain>
    </source>
</reference>
<keyword evidence="1" id="KW-0175">Coiled coil</keyword>
<dbReference type="OrthoDB" id="3365698at2759"/>